<proteinExistence type="predicted"/>
<dbReference type="STRING" id="134849.SAMN05443668_1362"/>
<gene>
    <name evidence="2" type="ORF">SAMN05443668_1362</name>
</gene>
<evidence type="ECO:0000313" key="2">
    <source>
        <dbReference type="EMBL" id="SHN48184.1"/>
    </source>
</evidence>
<feature type="region of interest" description="Disordered" evidence="1">
    <location>
        <begin position="92"/>
        <end position="154"/>
    </location>
</feature>
<dbReference type="Proteomes" id="UP000184440">
    <property type="component" value="Unassembled WGS sequence"/>
</dbReference>
<protein>
    <submittedName>
        <fullName evidence="2">Uncharacterized protein</fullName>
    </submittedName>
</protein>
<feature type="region of interest" description="Disordered" evidence="1">
    <location>
        <begin position="697"/>
        <end position="734"/>
    </location>
</feature>
<dbReference type="EMBL" id="FRCS01000036">
    <property type="protein sequence ID" value="SHN48184.1"/>
    <property type="molecule type" value="Genomic_DNA"/>
</dbReference>
<feature type="region of interest" description="Disordered" evidence="1">
    <location>
        <begin position="1117"/>
        <end position="1172"/>
    </location>
</feature>
<feature type="compositionally biased region" description="Low complexity" evidence="1">
    <location>
        <begin position="105"/>
        <end position="141"/>
    </location>
</feature>
<feature type="compositionally biased region" description="Basic and acidic residues" evidence="1">
    <location>
        <begin position="713"/>
        <end position="734"/>
    </location>
</feature>
<name>A0A1M7RPJ0_9ACTN</name>
<feature type="region of interest" description="Disordered" evidence="1">
    <location>
        <begin position="1028"/>
        <end position="1065"/>
    </location>
</feature>
<dbReference type="Gene3D" id="3.40.1360.10">
    <property type="match status" value="1"/>
</dbReference>
<accession>A0A1M7RPJ0</accession>
<feature type="region of interest" description="Disordered" evidence="1">
    <location>
        <begin position="29"/>
        <end position="48"/>
    </location>
</feature>
<feature type="compositionally biased region" description="Polar residues" evidence="1">
    <location>
        <begin position="1127"/>
        <end position="1141"/>
    </location>
</feature>
<evidence type="ECO:0000313" key="3">
    <source>
        <dbReference type="Proteomes" id="UP000184440"/>
    </source>
</evidence>
<organism evidence="2 3">
    <name type="scientific">Cryptosporangium aurantiacum</name>
    <dbReference type="NCBI Taxonomy" id="134849"/>
    <lineage>
        <taxon>Bacteria</taxon>
        <taxon>Bacillati</taxon>
        <taxon>Actinomycetota</taxon>
        <taxon>Actinomycetes</taxon>
        <taxon>Cryptosporangiales</taxon>
        <taxon>Cryptosporangiaceae</taxon>
        <taxon>Cryptosporangium</taxon>
    </lineage>
</organism>
<feature type="compositionally biased region" description="Acidic residues" evidence="1">
    <location>
        <begin position="1029"/>
        <end position="1038"/>
    </location>
</feature>
<keyword evidence="3" id="KW-1185">Reference proteome</keyword>
<feature type="region of interest" description="Disordered" evidence="1">
    <location>
        <begin position="351"/>
        <end position="406"/>
    </location>
</feature>
<reference evidence="2 3" key="1">
    <citation type="submission" date="2016-11" db="EMBL/GenBank/DDBJ databases">
        <authorList>
            <person name="Jaros S."/>
            <person name="Januszkiewicz K."/>
            <person name="Wedrychowicz H."/>
        </authorList>
    </citation>
    <scope>NUCLEOTIDE SEQUENCE [LARGE SCALE GENOMIC DNA]</scope>
    <source>
        <strain evidence="2 3">DSM 46144</strain>
    </source>
</reference>
<evidence type="ECO:0000256" key="1">
    <source>
        <dbReference type="SAM" id="MobiDB-lite"/>
    </source>
</evidence>
<sequence length="1712" mass="184649">MSATAPRADRSSLERVRTTLAGRVARDSGDQIDARCPVPEHGGDTKPSVSVTWRIARNGGGRTFITCHRGCDDTAVLAALGLELADLYDEPRAVPSDPARRRGRTPSPRAARSAARPAAERPGGPASSTPTDSSATAAPAPRRGRRPAAEIESEHPYCDAAGEVLFTVVRWLSDPKFSTRRHDASGRWKPGAVPAADRVLYRLPEIAPAIAADAPIYVVEGEKDADALAAAGVVATTAPFGAPAVPQPGSTATWSAANKWLPQYTAALAGAHVVIVHDRDPLEPGAAAGQRYAAHIAGELAAVAASVRIVRAAAGKDAADHLAAGHPVDALEPVDLAALRADLAALEDSTAGDVAGDQTDGLAPAQRTAPSGPEPDVDNVIPMPGHSTRTTVDPEPGGGGGGSNRRMAIRRDRFDVVDGSLCQIKTEKVEPTADNPEGWESYAVELINAAPKLRNRLRYELGDGGRSRVEHFDLEVSYGAGDDAESVVLEALDDREWEKVTWVHELPWPVAIDDTSAGRSKLRKAIVQTSGPIPVETLYGRLGWWEIGDRWVYLHAAGAIDQNGPTDRVRVKVPGKYEDFALPAPADSPLALRKALVASLVEPMNSDVPDRLMAPMLCAAYRAVLGYSRVTLLPTGLRGTGKTALAAIGQQHFAPGTDYRRLPFGAGELAGTLPSLEEHRFIVGDMLQVLDDVAPDTGTEAMGKRQNALARSQAERRGKDRRMRDRAGVHPEHKPNGLLAITTEQWAGVDSAETRTVGLEVRKGEFNPLTVYGPLDSDGRPMLRAVVTATMAMHYAARMPLTRWLSDTGAQFRDALVDESNDPGVEARRAESFGDLAVGGRALLDMCLEREAINQEEADYWWARLWAGLLEAKRAMAASRDQRRPHDIALELLRTALLRKTAAVADRATGEEPADPALHGWEPAPGGSVAGMTTWRRVGAVIGWADETAYYLLPTVATEIAAKEARGGGVPWPYNHVSLGAIFADANVVTRYLDKKSGQWRNQVGRTIGALGKQSRVWEIRRDVLFPPVDDDELDPNDPADPNGPPPAGDALMLPLPEPADAPVDDALEPADEIVDADATDDTVAPGALVDPELEHAESKQDEPETALIETTGEHIGHAAGSPAAQPPTSGDDTPTDSQQPAARPAESHGEPRNPLSAGSSNPETGSGDLSGAYRAYDAPALVCAADVGHLATLDGQGRSVELPADLPRGLAALPELCRWAETAVHLGHPGIRRGARHAYGQVWLLPDARARLGLPAHLPQRERDEPESKTAANIRAALESAGWYVAGRAGIAPWTTVYREGGRRLVLVVPEWLATGSRVAVFGEDEPDVDGPTLARRLGLYCATVGIPHQWSPAVTGHQLIAAHRPRLMNNDRPEMPPPARRPALEAEYAWQRAPEPDEFAKRYAHAYDKHAAYLGVASSLQLGYGAARHIDEPFDWTLETWRDVPAYLRFRVPTLEHARLPDPLQILGRGGPRQTLWATTPTIRSLVEFWDVEIDVREGYVWDLGDGTDRILEPWYETLRNALLIAESIANLDPAERRRAIARLKLKMSPELLRAVLELDRGDADAAAVLAAIKGNYRGAIGRLDAETIRDTAHRLWRPDIRHHVVAQSRYAINRNIHKAAEHDVYPLAVLTDCIVIASDEPDPVKALPPGWKLGWTLGSFKHTGTAEMSEIAPLLTRGPRPIATSRDETGNVKEYGLIDTLKGKHRRAE</sequence>